<name>A0ABD7YV58_9LACO</name>
<accession>A0ABD7YV58</accession>
<dbReference type="EMBL" id="CP114509">
    <property type="protein sequence ID" value="WHS17209.1"/>
    <property type="molecule type" value="Genomic_DNA"/>
</dbReference>
<reference evidence="1 2" key="1">
    <citation type="submission" date="2022-12" db="EMBL/GenBank/DDBJ databases">
        <title>Assessment of beneficial effects and identification of host adaptation-associated genes of Ligilactobacillus salivarius isolated from Meles meles.</title>
        <authorList>
            <person name="Wang Y."/>
        </authorList>
    </citation>
    <scope>NUCLEOTIDE SEQUENCE [LARGE SCALE GENOMIC DNA]</scope>
    <source>
        <strain evidence="1 2">S35</strain>
    </source>
</reference>
<sequence>MVSYEIHGLDELVSKLNKLPDVLKNSVADSQELLIEKAEGYAQRELQSSVKYSSGELARSFRHEIKMSDNSVIGRWWNVDPVAIYREFGTGRNGEMSPKNLPENVTISYRQTPWFIPADKVDVDLNELYRMPKIKINGKTYYRTNGQIARRFVTPSIEKVSQEASNIFKNNLNNKFRELSD</sequence>
<dbReference type="AlphaFoldDB" id="A0ABD7YV58"/>
<organism evidence="1 2">
    <name type="scientific">Ligilactobacillus salivarius</name>
    <dbReference type="NCBI Taxonomy" id="1624"/>
    <lineage>
        <taxon>Bacteria</taxon>
        <taxon>Bacillati</taxon>
        <taxon>Bacillota</taxon>
        <taxon>Bacilli</taxon>
        <taxon>Lactobacillales</taxon>
        <taxon>Lactobacillaceae</taxon>
        <taxon>Ligilactobacillus</taxon>
    </lineage>
</organism>
<dbReference type="RefSeq" id="WP_283473465.1">
    <property type="nucleotide sequence ID" value="NZ_CP114501.1"/>
</dbReference>
<gene>
    <name evidence="1" type="ORF">O2U02_06925</name>
</gene>
<proteinExistence type="predicted"/>
<protein>
    <submittedName>
        <fullName evidence="1">HK97 gp10 family phage protein</fullName>
    </submittedName>
</protein>
<evidence type="ECO:0000313" key="1">
    <source>
        <dbReference type="EMBL" id="WHS17209.1"/>
    </source>
</evidence>
<dbReference type="Proteomes" id="UP001224533">
    <property type="component" value="Chromosome"/>
</dbReference>
<evidence type="ECO:0000313" key="2">
    <source>
        <dbReference type="Proteomes" id="UP001224533"/>
    </source>
</evidence>